<feature type="transmembrane region" description="Helical" evidence="1">
    <location>
        <begin position="201"/>
        <end position="225"/>
    </location>
</feature>
<name>A0ABS4QIS1_9NOCA</name>
<feature type="transmembrane region" description="Helical" evidence="1">
    <location>
        <begin position="436"/>
        <end position="458"/>
    </location>
</feature>
<feature type="transmembrane region" description="Helical" evidence="1">
    <location>
        <begin position="96"/>
        <end position="113"/>
    </location>
</feature>
<dbReference type="Proteomes" id="UP001519325">
    <property type="component" value="Unassembled WGS sequence"/>
</dbReference>
<accession>A0ABS4QIS1</accession>
<gene>
    <name evidence="2" type="ORF">BJ987_004512</name>
</gene>
<keyword evidence="1" id="KW-1133">Transmembrane helix</keyword>
<dbReference type="EMBL" id="JAGGMR010000001">
    <property type="protein sequence ID" value="MBP2191611.1"/>
    <property type="molecule type" value="Genomic_DNA"/>
</dbReference>
<evidence type="ECO:0000256" key="1">
    <source>
        <dbReference type="SAM" id="Phobius"/>
    </source>
</evidence>
<feature type="transmembrane region" description="Helical" evidence="1">
    <location>
        <begin position="305"/>
        <end position="326"/>
    </location>
</feature>
<dbReference type="RefSeq" id="WP_209893486.1">
    <property type="nucleotide sequence ID" value="NZ_JAGGMR010000001.1"/>
</dbReference>
<feature type="transmembrane region" description="Helical" evidence="1">
    <location>
        <begin position="395"/>
        <end position="424"/>
    </location>
</feature>
<proteinExistence type="predicted"/>
<feature type="transmembrane region" description="Helical" evidence="1">
    <location>
        <begin position="352"/>
        <end position="374"/>
    </location>
</feature>
<organism evidence="2 3">
    <name type="scientific">Nocardia goodfellowii</name>
    <dbReference type="NCBI Taxonomy" id="882446"/>
    <lineage>
        <taxon>Bacteria</taxon>
        <taxon>Bacillati</taxon>
        <taxon>Actinomycetota</taxon>
        <taxon>Actinomycetes</taxon>
        <taxon>Mycobacteriales</taxon>
        <taxon>Nocardiaceae</taxon>
        <taxon>Nocardia</taxon>
    </lineage>
</organism>
<sequence length="539" mass="54863">MTAAARPEPLNTSTPGRALVWLTGRLMLRGTVLVALAVSMMSAVVAAQYQAVFADTLDAGALGALAENPAVRILFGAPQALDNAGGFTVWRTGTPVLVLCGAWALLAATRITRGEEDAGRWDLLLGGRARLRALVFRAAAALTLAAVLIAVAVGGGLFVVGTDPAGALLHALCVFGSTVAFANLGLLAAQVLPTRSAATGLASAVLGVALLLRMLADGVSFLAWAAWLTPFGLAARTAPYADNRVLPVLVLLCLAVAPGAVALVAARHRDLGGGLIVMTGARRARTRLLGSIPGFAVRRALVPTLGWMVGIATYFLLIGALIASILEFFGENPRFAEVAAAAGFGLGSPSGFAAAMFAVLAMPAGGYAAIRVAAMGADERARRWTVLHALPVSRYHWAATEFVVTAAGSAILLGTAATAMWLGAVLTGAPLGLGQALAGAFNVFPVALLSLGAGVLALGWRPAAIGVIGAIPAIGGFFIDVMAQSVGAPAWVREISPFAHLAAVPVTAPDWFSGAMMIAIAAAVTVLGLYGYARRDLDG</sequence>
<keyword evidence="3" id="KW-1185">Reference proteome</keyword>
<feature type="transmembrane region" description="Helical" evidence="1">
    <location>
        <begin position="465"/>
        <end position="491"/>
    </location>
</feature>
<keyword evidence="1" id="KW-0812">Transmembrane</keyword>
<protein>
    <submittedName>
        <fullName evidence="2">ABC-2 type transport system permease protein</fullName>
    </submittedName>
</protein>
<feature type="transmembrane region" description="Helical" evidence="1">
    <location>
        <begin position="167"/>
        <end position="189"/>
    </location>
</feature>
<reference evidence="2 3" key="1">
    <citation type="submission" date="2021-03" db="EMBL/GenBank/DDBJ databases">
        <title>Sequencing the genomes of 1000 actinobacteria strains.</title>
        <authorList>
            <person name="Klenk H.-P."/>
        </authorList>
    </citation>
    <scope>NUCLEOTIDE SEQUENCE [LARGE SCALE GENOMIC DNA]</scope>
    <source>
        <strain evidence="2 3">DSM 45516</strain>
    </source>
</reference>
<feature type="transmembrane region" description="Helical" evidence="1">
    <location>
        <begin position="134"/>
        <end position="161"/>
    </location>
</feature>
<evidence type="ECO:0000313" key="3">
    <source>
        <dbReference type="Proteomes" id="UP001519325"/>
    </source>
</evidence>
<keyword evidence="1" id="KW-0472">Membrane</keyword>
<evidence type="ECO:0000313" key="2">
    <source>
        <dbReference type="EMBL" id="MBP2191611.1"/>
    </source>
</evidence>
<feature type="transmembrane region" description="Helical" evidence="1">
    <location>
        <begin position="511"/>
        <end position="533"/>
    </location>
</feature>
<comment type="caution">
    <text evidence="2">The sequence shown here is derived from an EMBL/GenBank/DDBJ whole genome shotgun (WGS) entry which is preliminary data.</text>
</comment>
<feature type="transmembrane region" description="Helical" evidence="1">
    <location>
        <begin position="245"/>
        <end position="266"/>
    </location>
</feature>
<feature type="transmembrane region" description="Helical" evidence="1">
    <location>
        <begin position="26"/>
        <end position="49"/>
    </location>
</feature>